<dbReference type="AlphaFoldDB" id="A0A5J4YWB6"/>
<evidence type="ECO:0000256" key="7">
    <source>
        <dbReference type="ARBA" id="ARBA00073514"/>
    </source>
</evidence>
<dbReference type="GO" id="GO:0031267">
    <property type="term" value="F:small GTPase binding"/>
    <property type="evidence" value="ECO:0007669"/>
    <property type="project" value="InterPro"/>
</dbReference>
<dbReference type="PANTHER" id="PTHR11223">
    <property type="entry name" value="EXPORTIN 1/5"/>
    <property type="match status" value="1"/>
</dbReference>
<dbReference type="InterPro" id="IPR016024">
    <property type="entry name" value="ARM-type_fold"/>
</dbReference>
<keyword evidence="11" id="KW-1185">Reference proteome</keyword>
<evidence type="ECO:0000256" key="5">
    <source>
        <dbReference type="ARBA" id="ARBA00022927"/>
    </source>
</evidence>
<dbReference type="PANTHER" id="PTHR11223:SF2">
    <property type="entry name" value="EXPORTIN-1"/>
    <property type="match status" value="1"/>
</dbReference>
<dbReference type="GO" id="GO:0000055">
    <property type="term" value="P:ribosomal large subunit export from nucleus"/>
    <property type="evidence" value="ECO:0007669"/>
    <property type="project" value="TreeGrafter"/>
</dbReference>
<evidence type="ECO:0000256" key="6">
    <source>
        <dbReference type="ARBA" id="ARBA00023242"/>
    </source>
</evidence>
<dbReference type="Pfam" id="PF08389">
    <property type="entry name" value="Xpo1"/>
    <property type="match status" value="1"/>
</dbReference>
<evidence type="ECO:0000256" key="1">
    <source>
        <dbReference type="ARBA" id="ARBA00004123"/>
    </source>
</evidence>
<comment type="similarity">
    <text evidence="2">Belongs to the exportin family.</text>
</comment>
<keyword evidence="4" id="KW-0509">mRNA transport</keyword>
<dbReference type="Proteomes" id="UP000324585">
    <property type="component" value="Unassembled WGS sequence"/>
</dbReference>
<comment type="subcellular location">
    <subcellularLocation>
        <location evidence="1">Nucleus</location>
    </subcellularLocation>
</comment>
<dbReference type="Pfam" id="PF18777">
    <property type="entry name" value="CRM1_repeat"/>
    <property type="match status" value="1"/>
</dbReference>
<dbReference type="PROSITE" id="PS50166">
    <property type="entry name" value="IMPORTIN_B_NT"/>
    <property type="match status" value="1"/>
</dbReference>
<dbReference type="EMBL" id="VRMN01000003">
    <property type="protein sequence ID" value="KAA8495821.1"/>
    <property type="molecule type" value="Genomic_DNA"/>
</dbReference>
<evidence type="ECO:0000256" key="2">
    <source>
        <dbReference type="ARBA" id="ARBA00009466"/>
    </source>
</evidence>
<dbReference type="InterPro" id="IPR014877">
    <property type="entry name" value="XPO1_C_dom"/>
</dbReference>
<feature type="domain" description="Importin N-terminal" evidence="9">
    <location>
        <begin position="37"/>
        <end position="104"/>
    </location>
</feature>
<organism evidence="10 11">
    <name type="scientific">Porphyridium purpureum</name>
    <name type="common">Red alga</name>
    <name type="synonym">Porphyridium cruentum</name>
    <dbReference type="NCBI Taxonomy" id="35688"/>
    <lineage>
        <taxon>Eukaryota</taxon>
        <taxon>Rhodophyta</taxon>
        <taxon>Bangiophyceae</taxon>
        <taxon>Porphyridiales</taxon>
        <taxon>Porphyridiaceae</taxon>
        <taxon>Porphyridium</taxon>
    </lineage>
</organism>
<keyword evidence="3" id="KW-0813">Transport</keyword>
<dbReference type="SMART" id="SM00913">
    <property type="entry name" value="IBN_N"/>
    <property type="match status" value="1"/>
</dbReference>
<dbReference type="GO" id="GO:0005634">
    <property type="term" value="C:nucleus"/>
    <property type="evidence" value="ECO:0007669"/>
    <property type="project" value="UniProtKB-SubCell"/>
</dbReference>
<evidence type="ECO:0000256" key="4">
    <source>
        <dbReference type="ARBA" id="ARBA00022816"/>
    </source>
</evidence>
<gene>
    <name evidence="10" type="ORF">FVE85_1976</name>
</gene>
<dbReference type="InterPro" id="IPR011989">
    <property type="entry name" value="ARM-like"/>
</dbReference>
<dbReference type="OMA" id="WAFKHNN"/>
<dbReference type="Gene3D" id="1.25.10.10">
    <property type="entry name" value="Leucine-rich Repeat Variant"/>
    <property type="match status" value="1"/>
</dbReference>
<dbReference type="InterPro" id="IPR013598">
    <property type="entry name" value="Exportin-1/Importin-b-like"/>
</dbReference>
<dbReference type="FunFam" id="1.25.10.10:FF:001255">
    <property type="entry name" value="Exportin 1"/>
    <property type="match status" value="1"/>
</dbReference>
<dbReference type="InterPro" id="IPR041235">
    <property type="entry name" value="Exp1_repeat_2"/>
</dbReference>
<dbReference type="Pfam" id="PF08767">
    <property type="entry name" value="CRM1_C"/>
    <property type="match status" value="1"/>
</dbReference>
<evidence type="ECO:0000256" key="8">
    <source>
        <dbReference type="SAM" id="MobiDB-lite"/>
    </source>
</evidence>
<dbReference type="Pfam" id="PF03810">
    <property type="entry name" value="IBN_N"/>
    <property type="match status" value="1"/>
</dbReference>
<dbReference type="InterPro" id="IPR040485">
    <property type="entry name" value="XPO1_repeat_3"/>
</dbReference>
<keyword evidence="6" id="KW-0539">Nucleus</keyword>
<dbReference type="Pfam" id="PF18784">
    <property type="entry name" value="CRM1_repeat_2"/>
    <property type="match status" value="1"/>
</dbReference>
<dbReference type="GO" id="GO:0006611">
    <property type="term" value="P:protein export from nucleus"/>
    <property type="evidence" value="ECO:0007669"/>
    <property type="project" value="InterPro"/>
</dbReference>
<sequence length="1121" mass="128037">MEKLLDPSLSDAEFVMLLNQTIQVMYTSSSAAERNMAQTLLTQVQEMPDAWLRADKVLDEPQSSQPTKFYALQLLTGMISYRWKALPRATAETVRSYVVNKVIALSSTQEGLLSERVYLNKLNLVLVSIVKQEWPAHWRSFIQEIVGASKTNPYLCENNMVILALLSEEVFEFSHGQMKQDRIVELKNQFNDEFAMVFQLCQWVFKQADTLISTHKSLVCQSLQTLEKFLMWIPLGYIYETDLIEDLIKFFGVPYLRNASLRCMVEIGSLNVTTMYAVQIKTLLVNFMKTLVSFVPPTHDFHNVYETSDEEAQNFIMDLALFFTGFFKAHLSLLDNDENSDVQTAIRIAHEFLANLSTVPDIEVFKTCLEWWHRLASDLYSNECHPSVALLRSPLMLGGSQGIHNHILDGTNTNNNTGDGSSAMEGQARSGPSRRMFYAPILSAVRRVMISRMAKPEEVLIVEDENGEIVRETTKDTDAIALYKTMRETLVFLTHLDTDDTEHIMLERMTKQIDGTEWSWHNLNTLCWAIGSISGAMGEEEEKKFLVTVIKDLLHLCEQKRGKDNKAVVASNIMYVVGQYPRFLRAHWKFLKTVVNKNFEFMHETHPGVQDMACDTFLKIAQKCRRKFVTTQIGETRPFINEMLDNVSEIIAELEPHQIQSFYESCGCIIASHSNSQERDGLIVKLFELPNQSWQQIIYAASSSGNDVLKQRDTMKKIVNILRTNARVAGSLGPPYYVQLKFIFVDMLKMYSLYSEMISLAVQSQGVFATRTSDARNMRSVKKECLRVIEAFLSTLEHKDKDLVLRDVVDPMLEPILGNYYNSIAEARDAEVLSLFSEIVSSMKGLDDARIRMIFKSLMSCTLDMIRNNFEDFPDARLNFFKLLASINRYSFPSLFRLDENPAAAEAEFRVVVDAIVWAFRHTERNVAETGLTILLEHIQNIANSEYVGYWFQRYFRMILNEILSVLTDTLHKPGFKLQSLILMHLLGIVTSGVLKEPIWNQDNSQDNALATSNGTQPPSNPLFVRNHLMQTLSSAFPNMNEAQVLETLRGMIECNEEKAFKGHLRDFLVQTKEFSAGDNTDLYDEERQLQQIEQQKQEAERLARTPGLVAPNAMPDDGMS</sequence>
<dbReference type="GO" id="GO:0005737">
    <property type="term" value="C:cytoplasm"/>
    <property type="evidence" value="ECO:0007669"/>
    <property type="project" value="TreeGrafter"/>
</dbReference>
<dbReference type="GO" id="GO:0005049">
    <property type="term" value="F:nuclear export signal receptor activity"/>
    <property type="evidence" value="ECO:0007669"/>
    <property type="project" value="InterPro"/>
</dbReference>
<dbReference type="InterPro" id="IPR045065">
    <property type="entry name" value="XPO1/5"/>
</dbReference>
<name>A0A5J4YWB6_PORPP</name>
<dbReference type="OrthoDB" id="27218at2759"/>
<proteinExistence type="inferred from homology"/>
<protein>
    <recommendedName>
        <fullName evidence="7">Exportin-1</fullName>
    </recommendedName>
</protein>
<accession>A0A5J4YWB6</accession>
<evidence type="ECO:0000313" key="11">
    <source>
        <dbReference type="Proteomes" id="UP000324585"/>
    </source>
</evidence>
<dbReference type="InterPro" id="IPR001494">
    <property type="entry name" value="Importin-beta_N"/>
</dbReference>
<keyword evidence="5" id="KW-0653">Protein transport</keyword>
<dbReference type="GO" id="GO:0000056">
    <property type="term" value="P:ribosomal small subunit export from nucleus"/>
    <property type="evidence" value="ECO:0007669"/>
    <property type="project" value="TreeGrafter"/>
</dbReference>
<dbReference type="GO" id="GO:0051028">
    <property type="term" value="P:mRNA transport"/>
    <property type="evidence" value="ECO:0007669"/>
    <property type="project" value="UniProtKB-KW"/>
</dbReference>
<evidence type="ECO:0000313" key="10">
    <source>
        <dbReference type="EMBL" id="KAA8495821.1"/>
    </source>
</evidence>
<dbReference type="InterPro" id="IPR041123">
    <property type="entry name" value="CRM1_repeat"/>
</dbReference>
<evidence type="ECO:0000259" key="9">
    <source>
        <dbReference type="PROSITE" id="PS50166"/>
    </source>
</evidence>
<reference evidence="11" key="1">
    <citation type="journal article" date="2019" name="Nat. Commun.">
        <title>Expansion of phycobilisome linker gene families in mesophilic red algae.</title>
        <authorList>
            <person name="Lee J."/>
            <person name="Kim D."/>
            <person name="Bhattacharya D."/>
            <person name="Yoon H.S."/>
        </authorList>
    </citation>
    <scope>NUCLEOTIDE SEQUENCE [LARGE SCALE GENOMIC DNA]</scope>
    <source>
        <strain evidence="11">CCMP 1328</strain>
    </source>
</reference>
<feature type="region of interest" description="Disordered" evidence="8">
    <location>
        <begin position="1093"/>
        <end position="1121"/>
    </location>
</feature>
<evidence type="ECO:0000256" key="3">
    <source>
        <dbReference type="ARBA" id="ARBA00022448"/>
    </source>
</evidence>
<dbReference type="SUPFAM" id="SSF48371">
    <property type="entry name" value="ARM repeat"/>
    <property type="match status" value="1"/>
</dbReference>
<dbReference type="Pfam" id="PF18787">
    <property type="entry name" value="CRM1_repeat_3"/>
    <property type="match status" value="1"/>
</dbReference>
<dbReference type="SMART" id="SM01102">
    <property type="entry name" value="CRM1_C"/>
    <property type="match status" value="1"/>
</dbReference>
<comment type="caution">
    <text evidence="10">The sequence shown here is derived from an EMBL/GenBank/DDBJ whole genome shotgun (WGS) entry which is preliminary data.</text>
</comment>